<accession>A0ABT1X403</accession>
<dbReference type="PROSITE" id="PS50112">
    <property type="entry name" value="PAS"/>
    <property type="match status" value="1"/>
</dbReference>
<dbReference type="PROSITE" id="PS50113">
    <property type="entry name" value="PAC"/>
    <property type="match status" value="1"/>
</dbReference>
<comment type="caution">
    <text evidence="6">The sequence shown here is derived from an EMBL/GenBank/DDBJ whole genome shotgun (WGS) entry which is preliminary data.</text>
</comment>
<dbReference type="PANTHER" id="PTHR45138:SF9">
    <property type="entry name" value="DIGUANYLATE CYCLASE DGCM-RELATED"/>
    <property type="match status" value="1"/>
</dbReference>
<feature type="domain" description="GGDEF" evidence="5">
    <location>
        <begin position="189"/>
        <end position="330"/>
    </location>
</feature>
<dbReference type="InterPro" id="IPR000160">
    <property type="entry name" value="GGDEF_dom"/>
</dbReference>
<dbReference type="Gene3D" id="3.30.450.20">
    <property type="entry name" value="PAS domain"/>
    <property type="match status" value="1"/>
</dbReference>
<dbReference type="InterPro" id="IPR035965">
    <property type="entry name" value="PAS-like_dom_sf"/>
</dbReference>
<dbReference type="InterPro" id="IPR000014">
    <property type="entry name" value="PAS"/>
</dbReference>
<dbReference type="EC" id="2.7.7.65" evidence="1"/>
<dbReference type="CDD" id="cd01949">
    <property type="entry name" value="GGDEF"/>
    <property type="match status" value="1"/>
</dbReference>
<dbReference type="InterPro" id="IPR029787">
    <property type="entry name" value="Nucleotide_cyclase"/>
</dbReference>
<dbReference type="Pfam" id="PF00990">
    <property type="entry name" value="GGDEF"/>
    <property type="match status" value="1"/>
</dbReference>
<gene>
    <name evidence="6" type="ORF">NRP21_10605</name>
</gene>
<dbReference type="SMART" id="SM00267">
    <property type="entry name" value="GGDEF"/>
    <property type="match status" value="1"/>
</dbReference>
<evidence type="ECO:0000256" key="2">
    <source>
        <dbReference type="ARBA" id="ARBA00034247"/>
    </source>
</evidence>
<dbReference type="SMART" id="SM00091">
    <property type="entry name" value="PAS"/>
    <property type="match status" value="1"/>
</dbReference>
<dbReference type="InterPro" id="IPR043128">
    <property type="entry name" value="Rev_trsase/Diguanyl_cyclase"/>
</dbReference>
<protein>
    <recommendedName>
        <fullName evidence="1">diguanylate cyclase</fullName>
        <ecNumber evidence="1">2.7.7.65</ecNumber>
    </recommendedName>
</protein>
<evidence type="ECO:0000313" key="7">
    <source>
        <dbReference type="Proteomes" id="UP001524642"/>
    </source>
</evidence>
<reference evidence="6 7" key="1">
    <citation type="submission" date="2022-06" db="EMBL/GenBank/DDBJ databases">
        <title>Roseomonas CN29.</title>
        <authorList>
            <person name="Cheng Y."/>
            <person name="He X."/>
        </authorList>
    </citation>
    <scope>NUCLEOTIDE SEQUENCE [LARGE SCALE GENOMIC DNA]</scope>
    <source>
        <strain evidence="6 7">CN29</strain>
    </source>
</reference>
<evidence type="ECO:0000259" key="4">
    <source>
        <dbReference type="PROSITE" id="PS50113"/>
    </source>
</evidence>
<dbReference type="InterPro" id="IPR050469">
    <property type="entry name" value="Diguanylate_Cyclase"/>
</dbReference>
<dbReference type="SUPFAM" id="SSF55073">
    <property type="entry name" value="Nucleotide cyclase"/>
    <property type="match status" value="1"/>
</dbReference>
<dbReference type="Proteomes" id="UP001524642">
    <property type="component" value="Unassembled WGS sequence"/>
</dbReference>
<dbReference type="NCBIfam" id="TIGR00254">
    <property type="entry name" value="GGDEF"/>
    <property type="match status" value="1"/>
</dbReference>
<dbReference type="EMBL" id="JANJOU010000007">
    <property type="protein sequence ID" value="MCR0982501.1"/>
    <property type="molecule type" value="Genomic_DNA"/>
</dbReference>
<evidence type="ECO:0000259" key="3">
    <source>
        <dbReference type="PROSITE" id="PS50112"/>
    </source>
</evidence>
<dbReference type="RefSeq" id="WP_257716169.1">
    <property type="nucleotide sequence ID" value="NZ_JANJOU010000007.1"/>
</dbReference>
<evidence type="ECO:0000259" key="5">
    <source>
        <dbReference type="PROSITE" id="PS50887"/>
    </source>
</evidence>
<dbReference type="SUPFAM" id="SSF55785">
    <property type="entry name" value="PYP-like sensor domain (PAS domain)"/>
    <property type="match status" value="1"/>
</dbReference>
<dbReference type="Pfam" id="PF00989">
    <property type="entry name" value="PAS"/>
    <property type="match status" value="1"/>
</dbReference>
<keyword evidence="7" id="KW-1185">Reference proteome</keyword>
<evidence type="ECO:0000313" key="6">
    <source>
        <dbReference type="EMBL" id="MCR0982501.1"/>
    </source>
</evidence>
<dbReference type="InterPro" id="IPR000700">
    <property type="entry name" value="PAS-assoc_C"/>
</dbReference>
<dbReference type="Gene3D" id="3.30.70.270">
    <property type="match status" value="1"/>
</dbReference>
<dbReference type="PANTHER" id="PTHR45138">
    <property type="entry name" value="REGULATORY COMPONENTS OF SENSORY TRANSDUCTION SYSTEM"/>
    <property type="match status" value="1"/>
</dbReference>
<comment type="catalytic activity">
    <reaction evidence="2">
        <text>2 GTP = 3',3'-c-di-GMP + 2 diphosphate</text>
        <dbReference type="Rhea" id="RHEA:24898"/>
        <dbReference type="ChEBI" id="CHEBI:33019"/>
        <dbReference type="ChEBI" id="CHEBI:37565"/>
        <dbReference type="ChEBI" id="CHEBI:58805"/>
        <dbReference type="EC" id="2.7.7.65"/>
    </reaction>
</comment>
<dbReference type="InterPro" id="IPR013767">
    <property type="entry name" value="PAS_fold"/>
</dbReference>
<proteinExistence type="predicted"/>
<sequence length="336" mass="36016">MRYLTDFVRGLLRPGKLAEASAASTGGTGEATDFQLLAEHSLDVIFNVRPDGTVRYVSPSAAELFGWTPQEIVGRSAKELTAPEDRWIVQDAIRTLLARQTDRLTTVARSLRRDGSVFWAEVTARMVWDEAAQRPTDTVLVLRDVTRRVELEQQLAELARKDGLTGLANRRAFDEAFEAEWQRTIRENAMMSLLLLDVDHFKAFNDHYGHQVGDDCLRAVAAVVGSSVRRPADLAARYGGEEIAVILPRTGADGAAAVAEQIRAAIQSLGVPHAGNPEGGGQVTASIGAATALSRIGGTMSMPGSLLAAADAALYKAKAGGRNRVETTLLLAPAGS</sequence>
<feature type="domain" description="PAC" evidence="4">
    <location>
        <begin position="104"/>
        <end position="157"/>
    </location>
</feature>
<dbReference type="NCBIfam" id="TIGR00229">
    <property type="entry name" value="sensory_box"/>
    <property type="match status" value="1"/>
</dbReference>
<name>A0ABT1X403_9PROT</name>
<organism evidence="6 7">
    <name type="scientific">Roseomonas populi</name>
    <dbReference type="NCBI Taxonomy" id="3121582"/>
    <lineage>
        <taxon>Bacteria</taxon>
        <taxon>Pseudomonadati</taxon>
        <taxon>Pseudomonadota</taxon>
        <taxon>Alphaproteobacteria</taxon>
        <taxon>Acetobacterales</taxon>
        <taxon>Roseomonadaceae</taxon>
        <taxon>Roseomonas</taxon>
    </lineage>
</organism>
<evidence type="ECO:0000256" key="1">
    <source>
        <dbReference type="ARBA" id="ARBA00012528"/>
    </source>
</evidence>
<dbReference type="PROSITE" id="PS50887">
    <property type="entry name" value="GGDEF"/>
    <property type="match status" value="1"/>
</dbReference>
<feature type="domain" description="PAS" evidence="3">
    <location>
        <begin position="30"/>
        <end position="100"/>
    </location>
</feature>
<dbReference type="CDD" id="cd00130">
    <property type="entry name" value="PAS"/>
    <property type="match status" value="1"/>
</dbReference>